<protein>
    <submittedName>
        <fullName evidence="1">DUF1643 domain-containing protein</fullName>
    </submittedName>
</protein>
<keyword evidence="2" id="KW-1185">Reference proteome</keyword>
<organism evidence="1 2">
    <name type="scientific">Antarcticirhabdus aurantiaca</name>
    <dbReference type="NCBI Taxonomy" id="2606717"/>
    <lineage>
        <taxon>Bacteria</taxon>
        <taxon>Pseudomonadati</taxon>
        <taxon>Pseudomonadota</taxon>
        <taxon>Alphaproteobacteria</taxon>
        <taxon>Hyphomicrobiales</taxon>
        <taxon>Aurantimonadaceae</taxon>
        <taxon>Antarcticirhabdus</taxon>
    </lineage>
</organism>
<dbReference type="EMBL" id="CP113520">
    <property type="protein sequence ID" value="WAJ26878.1"/>
    <property type="molecule type" value="Genomic_DNA"/>
</dbReference>
<sequence>MSDLLITRGAVVDGAYRYCLTRGLGMPGRSAAIVMINPSTADAEEDDHTIRKLYGFASRNDIGRFAVVNKFAFRSKNVAALRHAKDPVGPLNDTWIAKAVADNDIVIVAWGALVKVPPGPLRDRWRTVAAIIQALGKPMLCLEACGDGHPCHPLMRAYDTPLVPWVPPTCA</sequence>
<reference evidence="1" key="1">
    <citation type="submission" date="2022-11" db="EMBL/GenBank/DDBJ databases">
        <title>beta-Carotene-producing bacterium, Jeongeuplla avenae sp. nov., alleviates the salt stress of Arabidopsis seedlings.</title>
        <authorList>
            <person name="Jiang L."/>
            <person name="Lee J."/>
        </authorList>
    </citation>
    <scope>NUCLEOTIDE SEQUENCE</scope>
    <source>
        <strain evidence="1">DY_R2A_6</strain>
    </source>
</reference>
<name>A0ACD4NJC0_9HYPH</name>
<dbReference type="Proteomes" id="UP001163223">
    <property type="component" value="Chromosome"/>
</dbReference>
<proteinExistence type="predicted"/>
<evidence type="ECO:0000313" key="2">
    <source>
        <dbReference type="Proteomes" id="UP001163223"/>
    </source>
</evidence>
<evidence type="ECO:0000313" key="1">
    <source>
        <dbReference type="EMBL" id="WAJ26878.1"/>
    </source>
</evidence>
<accession>A0ACD4NJC0</accession>
<gene>
    <name evidence="1" type="ORF">OXU80_18685</name>
</gene>